<dbReference type="InterPro" id="IPR036388">
    <property type="entry name" value="WH-like_DNA-bd_sf"/>
</dbReference>
<dbReference type="Gene3D" id="1.10.10.10">
    <property type="entry name" value="Winged helix-like DNA-binding domain superfamily/Winged helix DNA-binding domain"/>
    <property type="match status" value="1"/>
</dbReference>
<dbReference type="Pfam" id="PF13481">
    <property type="entry name" value="AAA_25"/>
    <property type="match status" value="1"/>
</dbReference>
<keyword evidence="4" id="KW-1185">Reference proteome</keyword>
<dbReference type="EMBL" id="BCTA01000029">
    <property type="protein sequence ID" value="GAT09365.1"/>
    <property type="molecule type" value="Genomic_DNA"/>
</dbReference>
<reference evidence="3" key="2">
    <citation type="submission" date="2020-07" db="EMBL/GenBank/DDBJ databases">
        <authorList>
            <person name="Pettersson B.M.F."/>
            <person name="Behra P.R.K."/>
            <person name="Ramesh M."/>
            <person name="Das S."/>
            <person name="Dasgupta S."/>
            <person name="Kirsebom L.A."/>
        </authorList>
    </citation>
    <scope>NUCLEOTIDE SEQUENCE</scope>
    <source>
        <strain evidence="3">DSM 44203</strain>
    </source>
</reference>
<gene>
    <name evidence="3" type="ORF">H7I77_01805</name>
    <name evidence="2" type="ORF">RMCN_2498</name>
</gene>
<evidence type="ECO:0000313" key="3">
    <source>
        <dbReference type="EMBL" id="MCV7022086.1"/>
    </source>
</evidence>
<dbReference type="SUPFAM" id="SSF52540">
    <property type="entry name" value="P-loop containing nucleoside triphosphate hydrolases"/>
    <property type="match status" value="1"/>
</dbReference>
<dbReference type="Gene3D" id="3.40.50.300">
    <property type="entry name" value="P-loop containing nucleotide triphosphate hydrolases"/>
    <property type="match status" value="1"/>
</dbReference>
<dbReference type="Proteomes" id="UP000069773">
    <property type="component" value="Unassembled WGS sequence"/>
</dbReference>
<dbReference type="SUPFAM" id="SSF46785">
    <property type="entry name" value="Winged helix' DNA-binding domain"/>
    <property type="match status" value="1"/>
</dbReference>
<accession>A0AAW5SFH2</accession>
<dbReference type="AlphaFoldDB" id="A0AAW5SFH2"/>
<evidence type="ECO:0000313" key="5">
    <source>
        <dbReference type="Proteomes" id="UP001207528"/>
    </source>
</evidence>
<evidence type="ECO:0000313" key="2">
    <source>
        <dbReference type="EMBL" id="GAT09365.1"/>
    </source>
</evidence>
<organism evidence="3 5">
    <name type="scientific">Mycolicibacterium novocastrense</name>
    <name type="common">Mycobacterium novocastrense</name>
    <dbReference type="NCBI Taxonomy" id="59813"/>
    <lineage>
        <taxon>Bacteria</taxon>
        <taxon>Bacillati</taxon>
        <taxon>Actinomycetota</taxon>
        <taxon>Actinomycetes</taxon>
        <taxon>Mycobacteriales</taxon>
        <taxon>Mycobacteriaceae</taxon>
        <taxon>Mycolicibacterium</taxon>
    </lineage>
</organism>
<feature type="region of interest" description="Disordered" evidence="1">
    <location>
        <begin position="610"/>
        <end position="651"/>
    </location>
</feature>
<dbReference type="Proteomes" id="UP001207528">
    <property type="component" value="Unassembled WGS sequence"/>
</dbReference>
<reference evidence="3" key="3">
    <citation type="journal article" date="2022" name="BMC Genomics">
        <title>Comparative genome analysis of mycobacteria focusing on tRNA and non-coding RNA.</title>
        <authorList>
            <person name="Behra P.R.K."/>
            <person name="Pettersson B.M.F."/>
            <person name="Ramesh M."/>
            <person name="Das S."/>
            <person name="Dasgupta S."/>
            <person name="Kirsebom L.A."/>
        </authorList>
    </citation>
    <scope>NUCLEOTIDE SEQUENCE</scope>
    <source>
        <strain evidence="3">DSM 44203</strain>
    </source>
</reference>
<sequence>MKNTPAPGTDVGSEASEAATSRNGHRSDAVDLSDIDRLCPRRGRTNAHLQIVWTPPVMLADALGVDPENDTIHESVDSKGWEAFKTLRRRYGVAIDPTTTVFADLDAVHDGVWHACGLTPPSANEIAKFVADYYRPLPDPQKAGQRLIDARSEHWREHNAVARALTGVSVAAGTTYSIEHVRAKLGDAVADAAVELIDRHNLRAWEAPQPRPKERPYLTTAADLHKLGVKVDAIAALTAATNRDHDTALRLLARARKTHRDMINMPDDVGAPLAEAIRHAVDMVDDPPTGVIVNGLLYEENVVSWVGGGGSLKTFTVLDISCRVAAGIDVTHQLRVARQHGVAFLCAERRHQGLIGDIRAWCRKNGVEFDRERFRMYGWDDVVQLANAERMRELTEFVIERGIKLVVIDTQSKATVGLDENSATAMSMALRNAEKLARAAKCVVIIIHHTTRGQDHARGSTVIKDNTDVTIRQEKTGPNEAEFIIDKHKSVAVDARYPVKAEKITVTVPDTDERAGYSYSTLVASARDPLTGDEQSEQVRAALSHDDKLILTVINEHDGDPLTPAEIHRRAEAKGCRASSDTVRRHLETFAKRGYGLVVEHINPANRRKTYSAKSSGVPQSQHAVDADADVVDLASRRKTQRSKTSSDAED</sequence>
<protein>
    <submittedName>
        <fullName evidence="3">AAA family ATPase</fullName>
    </submittedName>
</protein>
<feature type="compositionally biased region" description="Polar residues" evidence="1">
    <location>
        <begin position="612"/>
        <end position="623"/>
    </location>
</feature>
<proteinExistence type="predicted"/>
<reference evidence="2 4" key="1">
    <citation type="journal article" date="2016" name="Genome Announc.">
        <title>Draft Genome Sequences of Five Rapidly Growing Mycobacterium Species, M. thermoresistibile, M. fortuitum subsp. acetamidolyticum, M. canariasense, M. brisbanense, and M. novocastrense.</title>
        <authorList>
            <person name="Katahira K."/>
            <person name="Ogura Y."/>
            <person name="Gotoh Y."/>
            <person name="Hayashi T."/>
        </authorList>
    </citation>
    <scope>NUCLEOTIDE SEQUENCE [LARGE SCALE GENOMIC DNA]</scope>
    <source>
        <strain evidence="2 4">JCM18114</strain>
    </source>
</reference>
<name>A0AAW5SFH2_MYCNV</name>
<dbReference type="InterPro" id="IPR036390">
    <property type="entry name" value="WH_DNA-bd_sf"/>
</dbReference>
<evidence type="ECO:0000256" key="1">
    <source>
        <dbReference type="SAM" id="MobiDB-lite"/>
    </source>
</evidence>
<evidence type="ECO:0000313" key="4">
    <source>
        <dbReference type="Proteomes" id="UP000069773"/>
    </source>
</evidence>
<dbReference type="RefSeq" id="WP_067389560.1">
    <property type="nucleotide sequence ID" value="NZ_BCTA01000029.1"/>
</dbReference>
<feature type="region of interest" description="Disordered" evidence="1">
    <location>
        <begin position="1"/>
        <end position="27"/>
    </location>
</feature>
<comment type="caution">
    <text evidence="3">The sequence shown here is derived from an EMBL/GenBank/DDBJ whole genome shotgun (WGS) entry which is preliminary data.</text>
</comment>
<dbReference type="EMBL" id="JACKTI010000016">
    <property type="protein sequence ID" value="MCV7022086.1"/>
    <property type="molecule type" value="Genomic_DNA"/>
</dbReference>
<dbReference type="InterPro" id="IPR027417">
    <property type="entry name" value="P-loop_NTPase"/>
</dbReference>